<evidence type="ECO:0000256" key="3">
    <source>
        <dbReference type="ARBA" id="ARBA00022475"/>
    </source>
</evidence>
<dbReference type="RefSeq" id="WP_186924302.1">
    <property type="nucleotide sequence ID" value="NZ_JACOFW010000028.1"/>
</dbReference>
<dbReference type="Gene3D" id="1.20.81.30">
    <property type="entry name" value="Type II secretion system (T2SS), domain F"/>
    <property type="match status" value="2"/>
</dbReference>
<keyword evidence="10" id="KW-1185">Reference proteome</keyword>
<comment type="caution">
    <text evidence="9">The sequence shown here is derived from an EMBL/GenBank/DDBJ whole genome shotgun (WGS) entry which is preliminary data.</text>
</comment>
<protein>
    <submittedName>
        <fullName evidence="9">Type II secretion system F family protein</fullName>
    </submittedName>
</protein>
<name>A0ABR6X8H7_9BURK</name>
<organism evidence="9 10">
    <name type="scientific">Undibacterium seohonense</name>
    <dbReference type="NCBI Taxonomy" id="1344950"/>
    <lineage>
        <taxon>Bacteria</taxon>
        <taxon>Pseudomonadati</taxon>
        <taxon>Pseudomonadota</taxon>
        <taxon>Betaproteobacteria</taxon>
        <taxon>Burkholderiales</taxon>
        <taxon>Oxalobacteraceae</taxon>
        <taxon>Undibacterium</taxon>
    </lineage>
</organism>
<evidence type="ECO:0000256" key="4">
    <source>
        <dbReference type="ARBA" id="ARBA00022692"/>
    </source>
</evidence>
<evidence type="ECO:0000259" key="8">
    <source>
        <dbReference type="Pfam" id="PF00482"/>
    </source>
</evidence>
<dbReference type="PRINTS" id="PR00812">
    <property type="entry name" value="BCTERIALGSPF"/>
</dbReference>
<sequence length="395" mass="43942">MTKQFKAKVVDALMNISFIDVEAVDDSEARRFIAAAGHRLMHLQQVRGPRLTATRQKPFNLMVFNQQLYSLLEAGQTIVDAIEVLGRNDKRGHHRSIFDTLLKALHEGCQLSEAMQKLPSAFPALYIAMVKASETTGTVKNAIQRFTQYQTQVNEIRGKLVAAATYPAILLSVGFLVISFLLLYVLPRFSAIYDDTNTANATVGFVQAWGTFVRNNTALAWLSLLGILVSVVTLIVHPKIRLFLSKKMLSAPWVGEKVWILQMARMYRTLGMLLKSGVSVLTAMRMTQASLPSTMNRQLESTIQEVSEGHPISDVLMRYGLSTEIAQRLLVAGESSGNLDEMMERIADFYDQETSMWIDAAGRLIEPLLMVGIGLIVGIVVLMLYSPIFDLANIV</sequence>
<feature type="transmembrane region" description="Helical" evidence="7">
    <location>
        <begin position="160"/>
        <end position="186"/>
    </location>
</feature>
<reference evidence="9 10" key="1">
    <citation type="submission" date="2020-08" db="EMBL/GenBank/DDBJ databases">
        <title>Novel species isolated from subtropical streams in China.</title>
        <authorList>
            <person name="Lu H."/>
        </authorList>
    </citation>
    <scope>NUCLEOTIDE SEQUENCE [LARGE SCALE GENOMIC DNA]</scope>
    <source>
        <strain evidence="9 10">KACC 16656</strain>
    </source>
</reference>
<evidence type="ECO:0000256" key="7">
    <source>
        <dbReference type="SAM" id="Phobius"/>
    </source>
</evidence>
<keyword evidence="4 7" id="KW-0812">Transmembrane</keyword>
<keyword evidence="6 7" id="KW-0472">Membrane</keyword>
<feature type="domain" description="Type II secretion system protein GspF" evidence="8">
    <location>
        <begin position="267"/>
        <end position="387"/>
    </location>
</feature>
<dbReference type="PANTHER" id="PTHR30012">
    <property type="entry name" value="GENERAL SECRETION PATHWAY PROTEIN"/>
    <property type="match status" value="1"/>
</dbReference>
<comment type="subcellular location">
    <subcellularLocation>
        <location evidence="1">Cell membrane</location>
        <topology evidence="1">Multi-pass membrane protein</topology>
    </subcellularLocation>
</comment>
<keyword evidence="3" id="KW-1003">Cell membrane</keyword>
<dbReference type="InterPro" id="IPR003004">
    <property type="entry name" value="GspF/PilC"/>
</dbReference>
<gene>
    <name evidence="9" type="ORF">H8K52_18030</name>
</gene>
<evidence type="ECO:0000256" key="5">
    <source>
        <dbReference type="ARBA" id="ARBA00022989"/>
    </source>
</evidence>
<keyword evidence="5 7" id="KW-1133">Transmembrane helix</keyword>
<dbReference type="EMBL" id="JACOFW010000028">
    <property type="protein sequence ID" value="MBC3809242.1"/>
    <property type="molecule type" value="Genomic_DNA"/>
</dbReference>
<dbReference type="Proteomes" id="UP000648257">
    <property type="component" value="Unassembled WGS sequence"/>
</dbReference>
<feature type="transmembrane region" description="Helical" evidence="7">
    <location>
        <begin position="368"/>
        <end position="388"/>
    </location>
</feature>
<comment type="similarity">
    <text evidence="2">Belongs to the GSP F family.</text>
</comment>
<evidence type="ECO:0000313" key="10">
    <source>
        <dbReference type="Proteomes" id="UP000648257"/>
    </source>
</evidence>
<dbReference type="PANTHER" id="PTHR30012:SF0">
    <property type="entry name" value="TYPE II SECRETION SYSTEM PROTEIN F-RELATED"/>
    <property type="match status" value="1"/>
</dbReference>
<evidence type="ECO:0000256" key="6">
    <source>
        <dbReference type="ARBA" id="ARBA00023136"/>
    </source>
</evidence>
<dbReference type="InterPro" id="IPR042094">
    <property type="entry name" value="T2SS_GspF_sf"/>
</dbReference>
<feature type="transmembrane region" description="Helical" evidence="7">
    <location>
        <begin position="218"/>
        <end position="237"/>
    </location>
</feature>
<proteinExistence type="inferred from homology"/>
<feature type="domain" description="Type II secretion system protein GspF" evidence="8">
    <location>
        <begin position="66"/>
        <end position="187"/>
    </location>
</feature>
<evidence type="ECO:0000256" key="1">
    <source>
        <dbReference type="ARBA" id="ARBA00004651"/>
    </source>
</evidence>
<accession>A0ABR6X8H7</accession>
<dbReference type="Pfam" id="PF00482">
    <property type="entry name" value="T2SSF"/>
    <property type="match status" value="2"/>
</dbReference>
<evidence type="ECO:0000313" key="9">
    <source>
        <dbReference type="EMBL" id="MBC3809242.1"/>
    </source>
</evidence>
<dbReference type="InterPro" id="IPR018076">
    <property type="entry name" value="T2SS_GspF_dom"/>
</dbReference>
<evidence type="ECO:0000256" key="2">
    <source>
        <dbReference type="ARBA" id="ARBA00005745"/>
    </source>
</evidence>